<proteinExistence type="predicted"/>
<dbReference type="Gene3D" id="2.60.120.10">
    <property type="entry name" value="Jelly Rolls"/>
    <property type="match status" value="1"/>
</dbReference>
<dbReference type="CDD" id="cd00038">
    <property type="entry name" value="CAP_ED"/>
    <property type="match status" value="1"/>
</dbReference>
<dbReference type="SMART" id="SM00100">
    <property type="entry name" value="cNMP"/>
    <property type="match status" value="1"/>
</dbReference>
<dbReference type="KEGG" id="pbd:PBOR_35490"/>
<dbReference type="Proteomes" id="UP000029518">
    <property type="component" value="Chromosome"/>
</dbReference>
<feature type="domain" description="Cyclic nucleotide-binding" evidence="2">
    <location>
        <begin position="11"/>
        <end position="57"/>
    </location>
</feature>
<gene>
    <name evidence="3" type="ORF">PBOR_35490</name>
</gene>
<sequence>MKQLLLQYMTRLTSLSEGEQQAILDEILVEEYSKGTVLLRQGEVPGKCYFVLRGCVRQHSVDVAGRDITSNFYTEEQAIAIFNAHKQEASSEYSLTCLENCVLVVGALDTEQDMYARHTQLELMTRRMIEENFGQVQAEFAAFIAASPEDRLKALLHRRPGLISRVPQHQLASYLGMTPESLSRIKKRLEREHAQPGL</sequence>
<dbReference type="EMBL" id="CP009285">
    <property type="protein sequence ID" value="AIQ61618.1"/>
    <property type="molecule type" value="Genomic_DNA"/>
</dbReference>
<keyword evidence="4" id="KW-1185">Reference proteome</keyword>
<dbReference type="PROSITE" id="PS50042">
    <property type="entry name" value="CNMP_BINDING_3"/>
    <property type="match status" value="1"/>
</dbReference>
<dbReference type="InterPro" id="IPR018490">
    <property type="entry name" value="cNMP-bd_dom_sf"/>
</dbReference>
<reference evidence="3" key="1">
    <citation type="submission" date="2014-08" db="EMBL/GenBank/DDBJ databases">
        <title>Comparative genomics of the Paenibacillus odorifer group.</title>
        <authorList>
            <person name="den Bakker H.C."/>
            <person name="Tsai Y.-C.Y.-C."/>
            <person name="Martin N."/>
            <person name="Korlach J."/>
            <person name="Wiedmann M."/>
        </authorList>
    </citation>
    <scope>NUCLEOTIDE SEQUENCE [LARGE SCALE GENOMIC DNA]</scope>
    <source>
        <strain evidence="3">DSM 13188</strain>
    </source>
</reference>
<dbReference type="InterPro" id="IPR000595">
    <property type="entry name" value="cNMP-bd_dom"/>
</dbReference>
<evidence type="ECO:0000313" key="3">
    <source>
        <dbReference type="EMBL" id="AIQ61618.1"/>
    </source>
</evidence>
<dbReference type="InterPro" id="IPR014710">
    <property type="entry name" value="RmlC-like_jellyroll"/>
</dbReference>
<evidence type="ECO:0000313" key="4">
    <source>
        <dbReference type="Proteomes" id="UP000029518"/>
    </source>
</evidence>
<dbReference type="HOGENOM" id="CLU_075053_9_2_9"/>
<name>A0A089LQW9_PAEBO</name>
<accession>A0A089LQW9</accession>
<dbReference type="AlphaFoldDB" id="A0A089LQW9"/>
<evidence type="ECO:0000259" key="2">
    <source>
        <dbReference type="PROSITE" id="PS50042"/>
    </source>
</evidence>
<dbReference type="OrthoDB" id="9798104at2"/>
<dbReference type="SUPFAM" id="SSF51206">
    <property type="entry name" value="cAMP-binding domain-like"/>
    <property type="match status" value="1"/>
</dbReference>
<evidence type="ECO:0000256" key="1">
    <source>
        <dbReference type="ARBA" id="ARBA00023159"/>
    </source>
</evidence>
<dbReference type="Pfam" id="PF00027">
    <property type="entry name" value="cNMP_binding"/>
    <property type="match status" value="1"/>
</dbReference>
<protein>
    <submittedName>
        <fullName evidence="3">Cyclic nucleotide-binding protein</fullName>
    </submittedName>
</protein>
<organism evidence="3 4">
    <name type="scientific">Paenibacillus borealis</name>
    <dbReference type="NCBI Taxonomy" id="160799"/>
    <lineage>
        <taxon>Bacteria</taxon>
        <taxon>Bacillati</taxon>
        <taxon>Bacillota</taxon>
        <taxon>Bacilli</taxon>
        <taxon>Bacillales</taxon>
        <taxon>Paenibacillaceae</taxon>
        <taxon>Paenibacillus</taxon>
    </lineage>
</organism>
<keyword evidence="1" id="KW-0010">Activator</keyword>